<dbReference type="AlphaFoldDB" id="A0A0D5Y2P7"/>
<accession>A0A0D5Y2P7</accession>
<evidence type="ECO:0000313" key="2">
    <source>
        <dbReference type="Proteomes" id="UP000032748"/>
    </source>
</evidence>
<name>A0A0D5Y2P7_9PSED</name>
<protein>
    <submittedName>
        <fullName evidence="1">Uncharacterized protein</fullName>
    </submittedName>
</protein>
<proteinExistence type="predicted"/>
<dbReference type="KEGG" id="pcz:PCL1606_41370"/>
<evidence type="ECO:0000313" key="1">
    <source>
        <dbReference type="EMBL" id="AKA25586.1"/>
    </source>
</evidence>
<dbReference type="Proteomes" id="UP000032748">
    <property type="component" value="Chromosome"/>
</dbReference>
<reference evidence="1 2" key="1">
    <citation type="journal article" date="2015" name="Mol. Plant Microbe Interact.">
        <title>Comparative Genomic Analysis of Pseudomonas chlororaphis PCL1606 Reveals New Insight into Antifungal Compounds Involved in Biocontrol.</title>
        <authorList>
            <person name="Calderon C.E."/>
            <person name="Ramos C."/>
            <person name="de Vicente A."/>
            <person name="Cazorla F.M."/>
        </authorList>
    </citation>
    <scope>NUCLEOTIDE SEQUENCE [LARGE SCALE GENOMIC DNA]</scope>
    <source>
        <strain evidence="1 2">PCL1606</strain>
    </source>
</reference>
<sequence length="40" mass="4562">MSSCFINSSSETRSPNVCPKRRFYELHHILQGKVMNHGVA</sequence>
<dbReference type="PATRIC" id="fig|587753.10.peg.4130"/>
<gene>
    <name evidence="1" type="ORF">PCL1606_41370</name>
</gene>
<organism evidence="1 2">
    <name type="scientific">Pseudomonas chlororaphis</name>
    <dbReference type="NCBI Taxonomy" id="587753"/>
    <lineage>
        <taxon>Bacteria</taxon>
        <taxon>Pseudomonadati</taxon>
        <taxon>Pseudomonadota</taxon>
        <taxon>Gammaproteobacteria</taxon>
        <taxon>Pseudomonadales</taxon>
        <taxon>Pseudomonadaceae</taxon>
        <taxon>Pseudomonas</taxon>
    </lineage>
</organism>
<dbReference type="EMBL" id="CP011110">
    <property type="protein sequence ID" value="AKA25586.1"/>
    <property type="molecule type" value="Genomic_DNA"/>
</dbReference>